<comment type="caution">
    <text evidence="2">The sequence shown here is derived from an EMBL/GenBank/DDBJ whole genome shotgun (WGS) entry which is preliminary data.</text>
</comment>
<accession>A0A4S3TM42</accession>
<reference evidence="2 3" key="1">
    <citation type="submission" date="2018-10" db="EMBL/GenBank/DDBJ databases">
        <title>Natronolimnobius sp. XQ-INN 246 isolated from Inner Mongolia Autonomous Region of China.</title>
        <authorList>
            <person name="Xue Q."/>
        </authorList>
    </citation>
    <scope>NUCLEOTIDE SEQUENCE [LARGE SCALE GENOMIC DNA]</scope>
    <source>
        <strain evidence="2 3">XQ-INN 246</strain>
    </source>
</reference>
<name>A0A4S3TM42_9EURY</name>
<dbReference type="AlphaFoldDB" id="A0A4S3TM42"/>
<organism evidence="2 3">
    <name type="scientific">Salinadaptatus halalkaliphilus</name>
    <dbReference type="NCBI Taxonomy" id="2419781"/>
    <lineage>
        <taxon>Archaea</taxon>
        <taxon>Methanobacteriati</taxon>
        <taxon>Methanobacteriota</taxon>
        <taxon>Stenosarchaea group</taxon>
        <taxon>Halobacteria</taxon>
        <taxon>Halobacteriales</taxon>
        <taxon>Natrialbaceae</taxon>
        <taxon>Salinadaptatus</taxon>
    </lineage>
</organism>
<dbReference type="RefSeq" id="WP_141464287.1">
    <property type="nucleotide sequence ID" value="NZ_RBZW01000021.1"/>
</dbReference>
<evidence type="ECO:0000313" key="2">
    <source>
        <dbReference type="EMBL" id="THE65252.1"/>
    </source>
</evidence>
<feature type="region of interest" description="Disordered" evidence="1">
    <location>
        <begin position="1"/>
        <end position="20"/>
    </location>
</feature>
<gene>
    <name evidence="2" type="ORF">D8Y22_08580</name>
</gene>
<dbReference type="EMBL" id="RBZW01000021">
    <property type="protein sequence ID" value="THE65252.1"/>
    <property type="molecule type" value="Genomic_DNA"/>
</dbReference>
<proteinExistence type="predicted"/>
<protein>
    <recommendedName>
        <fullName evidence="4">Nucleotidyltransferase domain-containing protein</fullName>
    </recommendedName>
</protein>
<dbReference type="OrthoDB" id="9287at2157"/>
<evidence type="ECO:0000313" key="3">
    <source>
        <dbReference type="Proteomes" id="UP000318864"/>
    </source>
</evidence>
<dbReference type="Proteomes" id="UP000318864">
    <property type="component" value="Unassembled WGS sequence"/>
</dbReference>
<sequence length="107" mass="11630">MSDGSQRTTAPDAFATQAQASHGESIRHLVVAGDAVGDDHFRTEMDVLLVLETDDPDCERELEHLARQVGLDHGVVVTVNVLPADRFDAVDDHPFVEQAFADGTVYV</sequence>
<keyword evidence="3" id="KW-1185">Reference proteome</keyword>
<evidence type="ECO:0008006" key="4">
    <source>
        <dbReference type="Google" id="ProtNLM"/>
    </source>
</evidence>
<evidence type="ECO:0000256" key="1">
    <source>
        <dbReference type="SAM" id="MobiDB-lite"/>
    </source>
</evidence>